<dbReference type="OrthoDB" id="4748714at2"/>
<accession>A0A554S8G1</accession>
<evidence type="ECO:0000313" key="1">
    <source>
        <dbReference type="EMBL" id="TSD62612.1"/>
    </source>
</evidence>
<reference evidence="1 2" key="1">
    <citation type="submission" date="2019-07" db="EMBL/GenBank/DDBJ databases">
        <authorList>
            <person name="Zhao L.H."/>
        </authorList>
    </citation>
    <scope>NUCLEOTIDE SEQUENCE [LARGE SCALE GENOMIC DNA]</scope>
    <source>
        <strain evidence="1 2">Co35</strain>
    </source>
</reference>
<dbReference type="AlphaFoldDB" id="A0A554S8G1"/>
<organism evidence="1 2">
    <name type="scientific">Aeromicrobium piscarium</name>
    <dbReference type="NCBI Taxonomy" id="2590901"/>
    <lineage>
        <taxon>Bacteria</taxon>
        <taxon>Bacillati</taxon>
        <taxon>Actinomycetota</taxon>
        <taxon>Actinomycetes</taxon>
        <taxon>Propionibacteriales</taxon>
        <taxon>Nocardioidaceae</taxon>
        <taxon>Aeromicrobium</taxon>
    </lineage>
</organism>
<evidence type="ECO:0000313" key="2">
    <source>
        <dbReference type="Proteomes" id="UP000316988"/>
    </source>
</evidence>
<gene>
    <name evidence="1" type="ORF">FNM00_11710</name>
</gene>
<protein>
    <submittedName>
        <fullName evidence="1">Uncharacterized protein</fullName>
    </submittedName>
</protein>
<keyword evidence="2" id="KW-1185">Reference proteome</keyword>
<comment type="caution">
    <text evidence="1">The sequence shown here is derived from an EMBL/GenBank/DDBJ whole genome shotgun (WGS) entry which is preliminary data.</text>
</comment>
<name>A0A554S8G1_9ACTN</name>
<proteinExistence type="predicted"/>
<dbReference type="Proteomes" id="UP000316988">
    <property type="component" value="Unassembled WGS sequence"/>
</dbReference>
<sequence length="128" mass="13950">MTIHVARPDLLAHQNAVRLPFAALVQELREMLGARLVAYLGGVKATRQVSDWAEGRRLPSQLVQDRLRASYQIAQTLAAAEEPAVIQAWFQGMNPKLDDVSPARALREASSDDVASQVMAAARAFLAS</sequence>
<dbReference type="EMBL" id="VLNT01000008">
    <property type="protein sequence ID" value="TSD62612.1"/>
    <property type="molecule type" value="Genomic_DNA"/>
</dbReference>
<dbReference type="RefSeq" id="WP_143913724.1">
    <property type="nucleotide sequence ID" value="NZ_VLNT01000008.1"/>
</dbReference>